<sequence length="68" mass="7955">MSTRMFLRSRYALPCETEFELYKHLGVFTTEIRLLSSMQIKRYVRADFSSMREASLSTAYGSLSFDNN</sequence>
<proteinExistence type="predicted"/>
<evidence type="ECO:0000313" key="2">
    <source>
        <dbReference type="Proteomes" id="UP001175271"/>
    </source>
</evidence>
<name>A0AA39LWM3_9BILA</name>
<accession>A0AA39LWM3</accession>
<dbReference type="EMBL" id="JAUCMV010000003">
    <property type="protein sequence ID" value="KAK0412308.1"/>
    <property type="molecule type" value="Genomic_DNA"/>
</dbReference>
<organism evidence="1 2">
    <name type="scientific">Steinernema hermaphroditum</name>
    <dbReference type="NCBI Taxonomy" id="289476"/>
    <lineage>
        <taxon>Eukaryota</taxon>
        <taxon>Metazoa</taxon>
        <taxon>Ecdysozoa</taxon>
        <taxon>Nematoda</taxon>
        <taxon>Chromadorea</taxon>
        <taxon>Rhabditida</taxon>
        <taxon>Tylenchina</taxon>
        <taxon>Panagrolaimomorpha</taxon>
        <taxon>Strongyloidoidea</taxon>
        <taxon>Steinernematidae</taxon>
        <taxon>Steinernema</taxon>
    </lineage>
</organism>
<gene>
    <name evidence="1" type="ORF">QR680_006141</name>
</gene>
<comment type="caution">
    <text evidence="1">The sequence shown here is derived from an EMBL/GenBank/DDBJ whole genome shotgun (WGS) entry which is preliminary data.</text>
</comment>
<evidence type="ECO:0000313" key="1">
    <source>
        <dbReference type="EMBL" id="KAK0412308.1"/>
    </source>
</evidence>
<dbReference type="AlphaFoldDB" id="A0AA39LWM3"/>
<keyword evidence="2" id="KW-1185">Reference proteome</keyword>
<reference evidence="1" key="1">
    <citation type="submission" date="2023-06" db="EMBL/GenBank/DDBJ databases">
        <title>Genomic analysis of the entomopathogenic nematode Steinernema hermaphroditum.</title>
        <authorList>
            <person name="Schwarz E.M."/>
            <person name="Heppert J.K."/>
            <person name="Baniya A."/>
            <person name="Schwartz H.T."/>
            <person name="Tan C.-H."/>
            <person name="Antoshechkin I."/>
            <person name="Sternberg P.W."/>
            <person name="Goodrich-Blair H."/>
            <person name="Dillman A.R."/>
        </authorList>
    </citation>
    <scope>NUCLEOTIDE SEQUENCE</scope>
    <source>
        <strain evidence="1">PS9179</strain>
        <tissue evidence="1">Whole animal</tissue>
    </source>
</reference>
<protein>
    <submittedName>
        <fullName evidence="1">Uncharacterized protein</fullName>
    </submittedName>
</protein>
<dbReference type="Proteomes" id="UP001175271">
    <property type="component" value="Unassembled WGS sequence"/>
</dbReference>